<evidence type="ECO:0000313" key="2">
    <source>
        <dbReference type="EMBL" id="CAI5737862.1"/>
    </source>
</evidence>
<evidence type="ECO:0000256" key="1">
    <source>
        <dbReference type="SAM" id="SignalP"/>
    </source>
</evidence>
<accession>A0AAV0UN11</accession>
<evidence type="ECO:0008006" key="4">
    <source>
        <dbReference type="Google" id="ProtNLM"/>
    </source>
</evidence>
<keyword evidence="1" id="KW-0732">Signal</keyword>
<reference evidence="2" key="1">
    <citation type="submission" date="2022-12" db="EMBL/GenBank/DDBJ databases">
        <authorList>
            <person name="Webb A."/>
        </authorList>
    </citation>
    <scope>NUCLEOTIDE SEQUENCE</scope>
    <source>
        <strain evidence="2">Hp1</strain>
    </source>
</reference>
<name>A0AAV0UN11_HYABA</name>
<dbReference type="AlphaFoldDB" id="A0AAV0UN11"/>
<feature type="chain" id="PRO_5043695790" description="RxLR effector candidate protein" evidence="1">
    <location>
        <begin position="21"/>
        <end position="232"/>
    </location>
</feature>
<organism evidence="2 3">
    <name type="scientific">Hyaloperonospora brassicae</name>
    <name type="common">Brassica downy mildew</name>
    <name type="synonym">Peronospora brassicae</name>
    <dbReference type="NCBI Taxonomy" id="162125"/>
    <lineage>
        <taxon>Eukaryota</taxon>
        <taxon>Sar</taxon>
        <taxon>Stramenopiles</taxon>
        <taxon>Oomycota</taxon>
        <taxon>Peronosporomycetes</taxon>
        <taxon>Peronosporales</taxon>
        <taxon>Peronosporaceae</taxon>
        <taxon>Hyaloperonospora</taxon>
    </lineage>
</organism>
<dbReference type="EMBL" id="CANTFL010001352">
    <property type="protein sequence ID" value="CAI5737862.1"/>
    <property type="molecule type" value="Genomic_DNA"/>
</dbReference>
<protein>
    <recommendedName>
        <fullName evidence="4">RxLR effector candidate protein</fullName>
    </recommendedName>
</protein>
<feature type="signal peptide" evidence="1">
    <location>
        <begin position="1"/>
        <end position="20"/>
    </location>
</feature>
<sequence length="232" mass="26296">MIKCFLFLALAHVEYGGGGALLVSAADILTRSTPLIPGYDDQPGFGLSKMISVADVSDAADGEDRGLQEFYLTMKEVFARFRSRVTEWCRSMGIMKKKNVKATLQEELEPSIPSQTKQKTANLVQKLDRKFPAQSKKLRGAAMQVMKNGRARKFEKARARAQLGIKKGVSFDQMFKKHVTPNAYDIELLPNHGVTNPLNDPGYDHSKAHVSAYRTYYNERVRLEKERRKKRR</sequence>
<keyword evidence="3" id="KW-1185">Reference proteome</keyword>
<comment type="caution">
    <text evidence="2">The sequence shown here is derived from an EMBL/GenBank/DDBJ whole genome shotgun (WGS) entry which is preliminary data.</text>
</comment>
<dbReference type="Proteomes" id="UP001162031">
    <property type="component" value="Unassembled WGS sequence"/>
</dbReference>
<evidence type="ECO:0000313" key="3">
    <source>
        <dbReference type="Proteomes" id="UP001162031"/>
    </source>
</evidence>
<gene>
    <name evidence="2" type="ORF">HBR001_LOCUS7296</name>
</gene>
<proteinExistence type="predicted"/>